<proteinExistence type="predicted"/>
<evidence type="ECO:0000313" key="2">
    <source>
        <dbReference type="EMBL" id="KAJ1203376.1"/>
    </source>
</evidence>
<dbReference type="EMBL" id="JANPWB010000003">
    <property type="protein sequence ID" value="KAJ1203376.1"/>
    <property type="molecule type" value="Genomic_DNA"/>
</dbReference>
<comment type="caution">
    <text evidence="2">The sequence shown here is derived from an EMBL/GenBank/DDBJ whole genome shotgun (WGS) entry which is preliminary data.</text>
</comment>
<protein>
    <submittedName>
        <fullName evidence="2">Uncharacterized protein</fullName>
    </submittedName>
</protein>
<sequence length="77" mass="7562">MAGGRSSAGGLGGVVSGLVRSHPGTERAGDLWSGANWRDTASEALACVLDAGAGEEADLAARASGRGGLRNRGLAAR</sequence>
<gene>
    <name evidence="2" type="ORF">NDU88_007163</name>
</gene>
<name>A0AAV7VRD3_PLEWA</name>
<evidence type="ECO:0000313" key="3">
    <source>
        <dbReference type="Proteomes" id="UP001066276"/>
    </source>
</evidence>
<reference evidence="2" key="1">
    <citation type="journal article" date="2022" name="bioRxiv">
        <title>Sequencing and chromosome-scale assembly of the giantPleurodeles waltlgenome.</title>
        <authorList>
            <person name="Brown T."/>
            <person name="Elewa A."/>
            <person name="Iarovenko S."/>
            <person name="Subramanian E."/>
            <person name="Araus A.J."/>
            <person name="Petzold A."/>
            <person name="Susuki M."/>
            <person name="Suzuki K.-i.T."/>
            <person name="Hayashi T."/>
            <person name="Toyoda A."/>
            <person name="Oliveira C."/>
            <person name="Osipova E."/>
            <person name="Leigh N.D."/>
            <person name="Simon A."/>
            <person name="Yun M.H."/>
        </authorList>
    </citation>
    <scope>NUCLEOTIDE SEQUENCE</scope>
    <source>
        <strain evidence="2">20211129_DDA</strain>
        <tissue evidence="2">Liver</tissue>
    </source>
</reference>
<feature type="compositionally biased region" description="Gly residues" evidence="1">
    <location>
        <begin position="1"/>
        <end position="15"/>
    </location>
</feature>
<keyword evidence="3" id="KW-1185">Reference proteome</keyword>
<dbReference type="AlphaFoldDB" id="A0AAV7VRD3"/>
<feature type="region of interest" description="Disordered" evidence="1">
    <location>
        <begin position="1"/>
        <end position="33"/>
    </location>
</feature>
<evidence type="ECO:0000256" key="1">
    <source>
        <dbReference type="SAM" id="MobiDB-lite"/>
    </source>
</evidence>
<dbReference type="Proteomes" id="UP001066276">
    <property type="component" value="Chromosome 2_1"/>
</dbReference>
<accession>A0AAV7VRD3</accession>
<organism evidence="2 3">
    <name type="scientific">Pleurodeles waltl</name>
    <name type="common">Iberian ribbed newt</name>
    <dbReference type="NCBI Taxonomy" id="8319"/>
    <lineage>
        <taxon>Eukaryota</taxon>
        <taxon>Metazoa</taxon>
        <taxon>Chordata</taxon>
        <taxon>Craniata</taxon>
        <taxon>Vertebrata</taxon>
        <taxon>Euteleostomi</taxon>
        <taxon>Amphibia</taxon>
        <taxon>Batrachia</taxon>
        <taxon>Caudata</taxon>
        <taxon>Salamandroidea</taxon>
        <taxon>Salamandridae</taxon>
        <taxon>Pleurodelinae</taxon>
        <taxon>Pleurodeles</taxon>
    </lineage>
</organism>